<feature type="binding site" evidence="12 15">
    <location>
        <position position="50"/>
    </location>
    <ligand>
        <name>pyruvate</name>
        <dbReference type="ChEBI" id="CHEBI:15361"/>
    </ligand>
</feature>
<evidence type="ECO:0000256" key="12">
    <source>
        <dbReference type="HAMAP-Rule" id="MF_00418"/>
    </source>
</evidence>
<keyword evidence="7 12" id="KW-0220">Diaminopimelate biosynthesis</keyword>
<feature type="binding site" evidence="12 15">
    <location>
        <position position="210"/>
    </location>
    <ligand>
        <name>pyruvate</name>
        <dbReference type="ChEBI" id="CHEBI:15361"/>
    </ligand>
</feature>
<dbReference type="GO" id="GO:0019877">
    <property type="term" value="P:diaminopimelate biosynthetic process"/>
    <property type="evidence" value="ECO:0007669"/>
    <property type="project" value="UniProtKB-UniRule"/>
</dbReference>
<dbReference type="GO" id="GO:0008840">
    <property type="term" value="F:4-hydroxy-tetrahydrodipicolinate synthase activity"/>
    <property type="evidence" value="ECO:0007669"/>
    <property type="project" value="UniProtKB-UniRule"/>
</dbReference>
<dbReference type="InterPro" id="IPR005263">
    <property type="entry name" value="DapA"/>
</dbReference>
<comment type="subcellular location">
    <subcellularLocation>
        <location evidence="12">Cytoplasm</location>
    </subcellularLocation>
</comment>
<dbReference type="Pfam" id="PF00701">
    <property type="entry name" value="DHDPS"/>
    <property type="match status" value="1"/>
</dbReference>
<evidence type="ECO:0000256" key="7">
    <source>
        <dbReference type="ARBA" id="ARBA00022915"/>
    </source>
</evidence>
<evidence type="ECO:0000256" key="6">
    <source>
        <dbReference type="ARBA" id="ARBA00022605"/>
    </source>
</evidence>
<evidence type="ECO:0000256" key="11">
    <source>
        <dbReference type="ARBA" id="ARBA00047836"/>
    </source>
</evidence>
<evidence type="ECO:0000256" key="13">
    <source>
        <dbReference type="PIRNR" id="PIRNR001365"/>
    </source>
</evidence>
<evidence type="ECO:0000256" key="14">
    <source>
        <dbReference type="PIRSR" id="PIRSR001365-1"/>
    </source>
</evidence>
<dbReference type="AlphaFoldDB" id="A0A7L4URS0"/>
<organism evidence="16 17">
    <name type="scientific">Balneicella halophila</name>
    <dbReference type="NCBI Taxonomy" id="1537566"/>
    <lineage>
        <taxon>Bacteria</taxon>
        <taxon>Pseudomonadati</taxon>
        <taxon>Bacteroidota</taxon>
        <taxon>Bacteroidia</taxon>
        <taxon>Bacteroidales</taxon>
        <taxon>Balneicellaceae</taxon>
        <taxon>Balneicella</taxon>
    </lineage>
</organism>
<dbReference type="HAMAP" id="MF_00418">
    <property type="entry name" value="DapA"/>
    <property type="match status" value="1"/>
</dbReference>
<dbReference type="RefSeq" id="WP_116496564.1">
    <property type="nucleotide sequence ID" value="NZ_QENZ01000004.1"/>
</dbReference>
<name>A0A7L4URS0_BALHA</name>
<reference evidence="16 17" key="1">
    <citation type="submission" date="2018-05" db="EMBL/GenBank/DDBJ databases">
        <title>Genomic Encyclopedia of Type Strains, Phase IV (KMG-IV): sequencing the most valuable type-strain genomes for metagenomic binning, comparative biology and taxonomic classification.</title>
        <authorList>
            <person name="Goeker M."/>
        </authorList>
    </citation>
    <scope>NUCLEOTIDE SEQUENCE [LARGE SCALE GENOMIC DNA]</scope>
    <source>
        <strain evidence="16 17">DSM 28579</strain>
    </source>
</reference>
<evidence type="ECO:0000313" key="16">
    <source>
        <dbReference type="EMBL" id="PVX51019.1"/>
    </source>
</evidence>
<dbReference type="Gene3D" id="3.20.20.70">
    <property type="entry name" value="Aldolase class I"/>
    <property type="match status" value="1"/>
</dbReference>
<keyword evidence="6 12" id="KW-0028">Amino-acid biosynthesis</keyword>
<keyword evidence="10 12" id="KW-0704">Schiff base</keyword>
<evidence type="ECO:0000256" key="15">
    <source>
        <dbReference type="PIRSR" id="PIRSR001365-2"/>
    </source>
</evidence>
<dbReference type="PIRSF" id="PIRSF001365">
    <property type="entry name" value="DHDPS"/>
    <property type="match status" value="1"/>
</dbReference>
<evidence type="ECO:0000256" key="4">
    <source>
        <dbReference type="ARBA" id="ARBA00012086"/>
    </source>
</evidence>
<evidence type="ECO:0000256" key="5">
    <source>
        <dbReference type="ARBA" id="ARBA00022490"/>
    </source>
</evidence>
<dbReference type="GO" id="GO:0009089">
    <property type="term" value="P:lysine biosynthetic process via diaminopimelate"/>
    <property type="evidence" value="ECO:0007669"/>
    <property type="project" value="UniProtKB-UniRule"/>
</dbReference>
<keyword evidence="17" id="KW-1185">Reference proteome</keyword>
<evidence type="ECO:0000256" key="10">
    <source>
        <dbReference type="ARBA" id="ARBA00023270"/>
    </source>
</evidence>
<dbReference type="SUPFAM" id="SSF51569">
    <property type="entry name" value="Aldolase"/>
    <property type="match status" value="1"/>
</dbReference>
<dbReference type="GO" id="GO:0005829">
    <property type="term" value="C:cytosol"/>
    <property type="evidence" value="ECO:0007669"/>
    <property type="project" value="TreeGrafter"/>
</dbReference>
<dbReference type="CDD" id="cd00950">
    <property type="entry name" value="DHDPS"/>
    <property type="match status" value="1"/>
</dbReference>
<keyword evidence="9 12" id="KW-0456">Lyase</keyword>
<keyword evidence="8 12" id="KW-0457">Lysine biosynthesis</keyword>
<dbReference type="EC" id="4.3.3.7" evidence="4 12"/>
<dbReference type="OrthoDB" id="9782828at2"/>
<sequence length="297" mass="32261">MIKAKDLKGTGVAVVTPFTKNKEVDFDALKRIVNYLIDGGVDYLVALGTTAETATLTTEEQKAIADCVFKETAGRVPLVIGAGGNNTQAVINTIEQNEWIQQYDSLLIATPFYNKPNQEGLYQHYKAIVQSTSLPIVLYNVPGRTGVNMSAETSLKLANDFQNIIAIKEASGNLIQINRIINQKPNHFEVISGDDGLTLPMIAIGAIGVISVLANALPKEMSRLVNAALTGDYVQAQKMQKVLFEISQKIFAEGNPTGIKVLMEQKGLIKNGLRLPLLPASATLENELSRCFLDLES</sequence>
<comment type="pathway">
    <text evidence="2 12">Amino-acid biosynthesis; L-lysine biosynthesis via DAP pathway; (S)-tetrahydrodipicolinate from L-aspartate: step 3/4.</text>
</comment>
<dbReference type="EMBL" id="QENZ01000004">
    <property type="protein sequence ID" value="PVX51019.1"/>
    <property type="molecule type" value="Genomic_DNA"/>
</dbReference>
<evidence type="ECO:0000256" key="1">
    <source>
        <dbReference type="ARBA" id="ARBA00003294"/>
    </source>
</evidence>
<comment type="caution">
    <text evidence="16">The sequence shown here is derived from an EMBL/GenBank/DDBJ whole genome shotgun (WGS) entry which is preliminary data.</text>
</comment>
<dbReference type="InterPro" id="IPR013785">
    <property type="entry name" value="Aldolase_TIM"/>
</dbReference>
<evidence type="ECO:0000256" key="8">
    <source>
        <dbReference type="ARBA" id="ARBA00023154"/>
    </source>
</evidence>
<dbReference type="InterPro" id="IPR020625">
    <property type="entry name" value="Schiff_base-form_aldolases_AS"/>
</dbReference>
<accession>A0A7L4URS0</accession>
<protein>
    <recommendedName>
        <fullName evidence="4 12">4-hydroxy-tetrahydrodipicolinate synthase</fullName>
        <shortName evidence="12">HTPA synthase</shortName>
        <ecNumber evidence="4 12">4.3.3.7</ecNumber>
    </recommendedName>
</protein>
<dbReference type="PROSITE" id="PS00666">
    <property type="entry name" value="DHDPS_2"/>
    <property type="match status" value="1"/>
</dbReference>
<evidence type="ECO:0000256" key="2">
    <source>
        <dbReference type="ARBA" id="ARBA00005120"/>
    </source>
</evidence>
<keyword evidence="5 12" id="KW-0963">Cytoplasm</keyword>
<evidence type="ECO:0000313" key="17">
    <source>
        <dbReference type="Proteomes" id="UP000251835"/>
    </source>
</evidence>
<evidence type="ECO:0000256" key="3">
    <source>
        <dbReference type="ARBA" id="ARBA00007592"/>
    </source>
</evidence>
<comment type="similarity">
    <text evidence="3 12 13">Belongs to the DapA family.</text>
</comment>
<dbReference type="InterPro" id="IPR002220">
    <property type="entry name" value="DapA-like"/>
</dbReference>
<feature type="active site" description="Schiff-base intermediate with substrate" evidence="12 14">
    <location>
        <position position="168"/>
    </location>
</feature>
<dbReference type="NCBIfam" id="TIGR00674">
    <property type="entry name" value="dapA"/>
    <property type="match status" value="1"/>
</dbReference>
<dbReference type="PANTHER" id="PTHR12128">
    <property type="entry name" value="DIHYDRODIPICOLINATE SYNTHASE"/>
    <property type="match status" value="1"/>
</dbReference>
<proteinExistence type="inferred from homology"/>
<feature type="active site" description="Proton donor/acceptor" evidence="12 14">
    <location>
        <position position="139"/>
    </location>
</feature>
<dbReference type="PRINTS" id="PR00146">
    <property type="entry name" value="DHPICSNTHASE"/>
</dbReference>
<comment type="subunit">
    <text evidence="12">Homotetramer; dimer of dimers.</text>
</comment>
<feature type="site" description="Part of a proton relay during catalysis" evidence="12">
    <location>
        <position position="49"/>
    </location>
</feature>
<comment type="caution">
    <text evidence="12">Was originally thought to be a dihydrodipicolinate synthase (DHDPS), catalyzing the condensation of (S)-aspartate-beta-semialdehyde [(S)-ASA] and pyruvate to dihydrodipicolinate (DHDP). However, it was shown in E.coli that the product of the enzymatic reaction is not dihydrodipicolinate but in fact (4S)-4-hydroxy-2,3,4,5-tetrahydro-(2S)-dipicolinic acid (HTPA), and that the consecutive dehydration reaction leading to DHDP is not spontaneous but catalyzed by DapB.</text>
</comment>
<evidence type="ECO:0000256" key="9">
    <source>
        <dbReference type="ARBA" id="ARBA00023239"/>
    </source>
</evidence>
<feature type="site" description="Part of a proton relay during catalysis" evidence="12">
    <location>
        <position position="113"/>
    </location>
</feature>
<dbReference type="Proteomes" id="UP000251835">
    <property type="component" value="Unassembled WGS sequence"/>
</dbReference>
<comment type="function">
    <text evidence="1 12">Catalyzes the condensation of (S)-aspartate-beta-semialdehyde [(S)-ASA] and pyruvate to 4-hydroxy-tetrahydrodipicolinate (HTPA).</text>
</comment>
<gene>
    <name evidence="12" type="primary">dapA</name>
    <name evidence="16" type="ORF">C7377_1352</name>
</gene>
<dbReference type="SMART" id="SM01130">
    <property type="entry name" value="DHDPS"/>
    <property type="match status" value="1"/>
</dbReference>
<dbReference type="UniPathway" id="UPA00034">
    <property type="reaction ID" value="UER00017"/>
</dbReference>
<dbReference type="PANTHER" id="PTHR12128:SF66">
    <property type="entry name" value="4-HYDROXY-2-OXOGLUTARATE ALDOLASE, MITOCHONDRIAL"/>
    <property type="match status" value="1"/>
</dbReference>
<comment type="catalytic activity">
    <reaction evidence="11 12">
        <text>L-aspartate 4-semialdehyde + pyruvate = (2S,4S)-4-hydroxy-2,3,4,5-tetrahydrodipicolinate + H2O + H(+)</text>
        <dbReference type="Rhea" id="RHEA:34171"/>
        <dbReference type="ChEBI" id="CHEBI:15361"/>
        <dbReference type="ChEBI" id="CHEBI:15377"/>
        <dbReference type="ChEBI" id="CHEBI:15378"/>
        <dbReference type="ChEBI" id="CHEBI:67139"/>
        <dbReference type="ChEBI" id="CHEBI:537519"/>
        <dbReference type="EC" id="4.3.3.7"/>
    </reaction>
</comment>